<dbReference type="eggNOG" id="COG0124">
    <property type="taxonomic scope" value="Bacteria"/>
</dbReference>
<feature type="binding site" evidence="10">
    <location>
        <begin position="352"/>
        <end position="353"/>
    </location>
    <ligand>
        <name>L-histidine</name>
        <dbReference type="ChEBI" id="CHEBI:57595"/>
    </ligand>
</feature>
<evidence type="ECO:0000256" key="2">
    <source>
        <dbReference type="ARBA" id="ARBA00022490"/>
    </source>
</evidence>
<name>F8IF98_ALIAT</name>
<dbReference type="Proteomes" id="UP000000292">
    <property type="component" value="Chromosome"/>
</dbReference>
<dbReference type="Pfam" id="PF03129">
    <property type="entry name" value="HGTP_anticodon"/>
    <property type="match status" value="1"/>
</dbReference>
<evidence type="ECO:0000256" key="7">
    <source>
        <dbReference type="ARBA" id="ARBA00023146"/>
    </source>
</evidence>
<dbReference type="PANTHER" id="PTHR43707:SF1">
    <property type="entry name" value="HISTIDINE--TRNA LIGASE, MITOCHONDRIAL-RELATED"/>
    <property type="match status" value="1"/>
</dbReference>
<dbReference type="InterPro" id="IPR033656">
    <property type="entry name" value="HisRS_anticodon"/>
</dbReference>
<dbReference type="CDD" id="cd00773">
    <property type="entry name" value="HisRS-like_core"/>
    <property type="match status" value="1"/>
</dbReference>
<dbReference type="InterPro" id="IPR036621">
    <property type="entry name" value="Anticodon-bd_dom_sf"/>
</dbReference>
<dbReference type="SUPFAM" id="SSF52954">
    <property type="entry name" value="Class II aaRS ABD-related"/>
    <property type="match status" value="1"/>
</dbReference>
<comment type="similarity">
    <text evidence="1 9">Belongs to the class-II aminoacyl-tRNA synthetase family.</text>
</comment>
<dbReference type="KEGG" id="aad:TC41_2157"/>
<dbReference type="Pfam" id="PF13393">
    <property type="entry name" value="tRNA-synt_His"/>
    <property type="match status" value="1"/>
</dbReference>
<dbReference type="PANTHER" id="PTHR43707">
    <property type="entry name" value="HISTIDYL-TRNA SYNTHETASE"/>
    <property type="match status" value="1"/>
</dbReference>
<evidence type="ECO:0000256" key="5">
    <source>
        <dbReference type="ARBA" id="ARBA00022840"/>
    </source>
</evidence>
<keyword evidence="7 9" id="KW-0030">Aminoacyl-tRNA synthetase</keyword>
<evidence type="ECO:0000256" key="10">
    <source>
        <dbReference type="PIRSR" id="PIRSR001549-1"/>
    </source>
</evidence>
<dbReference type="GO" id="GO:0005524">
    <property type="term" value="F:ATP binding"/>
    <property type="evidence" value="ECO:0007669"/>
    <property type="project" value="UniProtKB-UniRule"/>
</dbReference>
<organism evidence="12 13">
    <name type="scientific">Alicyclobacillus acidocaldarius (strain Tc-4-1)</name>
    <name type="common">Bacillus acidocaldarius</name>
    <dbReference type="NCBI Taxonomy" id="1048834"/>
    <lineage>
        <taxon>Bacteria</taxon>
        <taxon>Bacillati</taxon>
        <taxon>Bacillota</taxon>
        <taxon>Bacilli</taxon>
        <taxon>Bacillales</taxon>
        <taxon>Alicyclobacillaceae</taxon>
        <taxon>Alicyclobacillus</taxon>
    </lineage>
</organism>
<sequence length="509" mass="56501">MRRGCKRLQPAFGKTASDIALAVSHGGRAWTARYAEEGNPTRFKQGGTAEALFRPCRCGSASTKGRFFAQTDGTAHGIPFGGQKKEGARVEIRRPRGTQDILPGAVEAWQALEAVVRDVFERANYEEIRTPIFEHTELFERGVGETTDIVSKEMYTFLDRGGRSVTLRPEGTAGVVRAYVENKLYGQGGLTKVYYLGPMFRYEKPQRGRLRQLHQVGVEVLGSELPAIDAEVIELGYSLLKKVGMRDMTVELNSVGCSVCRPRHREKMIERLLPHKEELCADCQVRLEKNPLRLFDCKNESCQQVLREANVPYIVDELCDDCRKHLDAVEGYLRAMDVPYRLEKSLVRGLDYYTRTAWEITVPNFSTVLGGGRYNRLVAELGGPDVPGIGFAAGMDRVLAVLEAQGVSLGERPPLDAFICVADETAEHTAMAVLTSLRRLGIRCDRDYQGRSLKSQFKQADRLGANFAVVIGESELAKGAATVKHLATGEQRDVPFGQLADRIREGGWA</sequence>
<proteinExistence type="inferred from homology"/>
<keyword evidence="3 9" id="KW-0436">Ligase</keyword>
<dbReference type="GO" id="GO:0005737">
    <property type="term" value="C:cytoplasm"/>
    <property type="evidence" value="ECO:0007669"/>
    <property type="project" value="UniProtKB-SubCell"/>
</dbReference>
<keyword evidence="2 9" id="KW-0963">Cytoplasm</keyword>
<reference evidence="13" key="2">
    <citation type="submission" date="2011-06" db="EMBL/GenBank/DDBJ databases">
        <title>The complete genome sequence of Alicyclobacillus acidocaldarius sp. Tc-4-1.</title>
        <authorList>
            <person name="Chen Y."/>
            <person name="He Y."/>
            <person name="Dong Z."/>
            <person name="Hu S."/>
        </authorList>
    </citation>
    <scope>NUCLEOTIDE SEQUENCE [LARGE SCALE GENOMIC DNA]</scope>
    <source>
        <strain evidence="13">Tc-4-1</strain>
    </source>
</reference>
<dbReference type="InterPro" id="IPR045864">
    <property type="entry name" value="aa-tRNA-synth_II/BPL/LPL"/>
</dbReference>
<dbReference type="InterPro" id="IPR015807">
    <property type="entry name" value="His-tRNA-ligase"/>
</dbReference>
<feature type="domain" description="Aminoacyl-transfer RNA synthetases class-II family profile" evidence="11">
    <location>
        <begin position="96"/>
        <end position="413"/>
    </location>
</feature>
<protein>
    <recommendedName>
        <fullName evidence="9">Histidine--tRNA ligase</fullName>
        <ecNumber evidence="9">6.1.1.21</ecNumber>
    </recommendedName>
    <alternativeName>
        <fullName evidence="9">Histidyl-tRNA synthetase</fullName>
        <shortName evidence="9">HisRS</shortName>
    </alternativeName>
</protein>
<dbReference type="PIRSF" id="PIRSF001549">
    <property type="entry name" value="His-tRNA_synth"/>
    <property type="match status" value="1"/>
</dbReference>
<dbReference type="HOGENOM" id="CLU_025113_1_1_9"/>
<dbReference type="PROSITE" id="PS50862">
    <property type="entry name" value="AA_TRNA_LIGASE_II"/>
    <property type="match status" value="1"/>
</dbReference>
<feature type="binding site" evidence="10">
    <location>
        <position position="201"/>
    </location>
    <ligand>
        <name>L-histidine</name>
        <dbReference type="ChEBI" id="CHEBI:57595"/>
    </ligand>
</feature>
<feature type="binding site" evidence="10">
    <location>
        <position position="219"/>
    </location>
    <ligand>
        <name>L-histidine</name>
        <dbReference type="ChEBI" id="CHEBI:57595"/>
    </ligand>
</feature>
<dbReference type="GO" id="GO:0006427">
    <property type="term" value="P:histidyl-tRNA aminoacylation"/>
    <property type="evidence" value="ECO:0007669"/>
    <property type="project" value="UniProtKB-UniRule"/>
</dbReference>
<evidence type="ECO:0000313" key="12">
    <source>
        <dbReference type="EMBL" id="AEJ44063.1"/>
    </source>
</evidence>
<dbReference type="EMBL" id="CP002902">
    <property type="protein sequence ID" value="AEJ44063.1"/>
    <property type="molecule type" value="Genomic_DNA"/>
</dbReference>
<comment type="catalytic activity">
    <reaction evidence="8 9">
        <text>tRNA(His) + L-histidine + ATP = L-histidyl-tRNA(His) + AMP + diphosphate + H(+)</text>
        <dbReference type="Rhea" id="RHEA:17313"/>
        <dbReference type="Rhea" id="RHEA-COMP:9665"/>
        <dbReference type="Rhea" id="RHEA-COMP:9689"/>
        <dbReference type="ChEBI" id="CHEBI:15378"/>
        <dbReference type="ChEBI" id="CHEBI:30616"/>
        <dbReference type="ChEBI" id="CHEBI:33019"/>
        <dbReference type="ChEBI" id="CHEBI:57595"/>
        <dbReference type="ChEBI" id="CHEBI:78442"/>
        <dbReference type="ChEBI" id="CHEBI:78527"/>
        <dbReference type="ChEBI" id="CHEBI:456215"/>
        <dbReference type="EC" id="6.1.1.21"/>
    </reaction>
</comment>
<dbReference type="EC" id="6.1.1.21" evidence="9"/>
<comment type="subunit">
    <text evidence="9">Homodimer.</text>
</comment>
<dbReference type="PATRIC" id="fig|1048834.4.peg.2036"/>
<evidence type="ECO:0000256" key="4">
    <source>
        <dbReference type="ARBA" id="ARBA00022741"/>
    </source>
</evidence>
<dbReference type="InterPro" id="IPR041715">
    <property type="entry name" value="HisRS-like_core"/>
</dbReference>
<keyword evidence="4 9" id="KW-0547">Nucleotide-binding</keyword>
<comment type="subcellular location">
    <subcellularLocation>
        <location evidence="9">Cytoplasm</location>
    </subcellularLocation>
</comment>
<reference evidence="12 13" key="1">
    <citation type="journal article" date="2011" name="J. Bacteriol.">
        <title>Complete Genome Sequence of Alicyclobacillus acidocaldarius Strain Tc-4-1.</title>
        <authorList>
            <person name="Chen Y."/>
            <person name="He Y."/>
            <person name="Zhang B."/>
            <person name="Yang J."/>
            <person name="Li W."/>
            <person name="Dong Z."/>
            <person name="Hu S."/>
        </authorList>
    </citation>
    <scope>NUCLEOTIDE SEQUENCE [LARGE SCALE GENOMIC DNA]</scope>
    <source>
        <strain evidence="12 13">Tc-4-1</strain>
    </source>
</reference>
<feature type="binding site" evidence="10">
    <location>
        <position position="348"/>
    </location>
    <ligand>
        <name>L-histidine</name>
        <dbReference type="ChEBI" id="CHEBI:57595"/>
    </ligand>
</feature>
<feature type="binding site" evidence="10">
    <location>
        <position position="215"/>
    </location>
    <ligand>
        <name>L-histidine</name>
        <dbReference type="ChEBI" id="CHEBI:57595"/>
    </ligand>
</feature>
<evidence type="ECO:0000256" key="8">
    <source>
        <dbReference type="ARBA" id="ARBA00047639"/>
    </source>
</evidence>
<dbReference type="Gene3D" id="3.40.50.800">
    <property type="entry name" value="Anticodon-binding domain"/>
    <property type="match status" value="1"/>
</dbReference>
<dbReference type="NCBIfam" id="TIGR00442">
    <property type="entry name" value="hisS"/>
    <property type="match status" value="1"/>
</dbReference>
<gene>
    <name evidence="9 12" type="primary">hisS</name>
    <name evidence="12" type="ordered locus">TC41_2157</name>
</gene>
<evidence type="ECO:0000256" key="1">
    <source>
        <dbReference type="ARBA" id="ARBA00008226"/>
    </source>
</evidence>
<dbReference type="HAMAP" id="MF_00127">
    <property type="entry name" value="His_tRNA_synth"/>
    <property type="match status" value="1"/>
</dbReference>
<dbReference type="SUPFAM" id="SSF55681">
    <property type="entry name" value="Class II aaRS and biotin synthetases"/>
    <property type="match status" value="1"/>
</dbReference>
<accession>F8IF98</accession>
<feature type="binding site" evidence="10">
    <location>
        <begin position="170"/>
        <end position="172"/>
    </location>
    <ligand>
        <name>L-histidine</name>
        <dbReference type="ChEBI" id="CHEBI:57595"/>
    </ligand>
</feature>
<dbReference type="InterPro" id="IPR006195">
    <property type="entry name" value="aa-tRNA-synth_II"/>
</dbReference>
<evidence type="ECO:0000259" key="11">
    <source>
        <dbReference type="PROSITE" id="PS50862"/>
    </source>
</evidence>
<keyword evidence="5 9" id="KW-0067">ATP-binding</keyword>
<dbReference type="InterPro" id="IPR004154">
    <property type="entry name" value="Anticodon-bd"/>
</dbReference>
<evidence type="ECO:0000256" key="9">
    <source>
        <dbReference type="HAMAP-Rule" id="MF_00127"/>
    </source>
</evidence>
<dbReference type="AlphaFoldDB" id="F8IF98"/>
<evidence type="ECO:0000313" key="13">
    <source>
        <dbReference type="Proteomes" id="UP000000292"/>
    </source>
</evidence>
<dbReference type="GO" id="GO:0140096">
    <property type="term" value="F:catalytic activity, acting on a protein"/>
    <property type="evidence" value="ECO:0007669"/>
    <property type="project" value="UniProtKB-ARBA"/>
</dbReference>
<dbReference type="CDD" id="cd00859">
    <property type="entry name" value="HisRS_anticodon"/>
    <property type="match status" value="1"/>
</dbReference>
<dbReference type="InterPro" id="IPR004516">
    <property type="entry name" value="HisRS/HisZ"/>
</dbReference>
<keyword evidence="6 9" id="KW-0648">Protein biosynthesis</keyword>
<evidence type="ECO:0000256" key="6">
    <source>
        <dbReference type="ARBA" id="ARBA00022917"/>
    </source>
</evidence>
<dbReference type="Gene3D" id="3.30.930.10">
    <property type="entry name" value="Bira Bifunctional Protein, Domain 2"/>
    <property type="match status" value="1"/>
</dbReference>
<evidence type="ECO:0000256" key="3">
    <source>
        <dbReference type="ARBA" id="ARBA00022598"/>
    </source>
</evidence>
<dbReference type="GO" id="GO:0016740">
    <property type="term" value="F:transferase activity"/>
    <property type="evidence" value="ECO:0007669"/>
    <property type="project" value="UniProtKB-ARBA"/>
</dbReference>
<dbReference type="STRING" id="1048834.TC41_2157"/>
<dbReference type="GO" id="GO:0004821">
    <property type="term" value="F:histidine-tRNA ligase activity"/>
    <property type="evidence" value="ECO:0007669"/>
    <property type="project" value="UniProtKB-UniRule"/>
</dbReference>